<dbReference type="RefSeq" id="WP_214347705.1">
    <property type="nucleotide sequence ID" value="NZ_JAHBOH010000001.1"/>
</dbReference>
<evidence type="ECO:0000259" key="5">
    <source>
        <dbReference type="PROSITE" id="PS50893"/>
    </source>
</evidence>
<evidence type="ECO:0000256" key="4">
    <source>
        <dbReference type="ARBA" id="ARBA00022840"/>
    </source>
</evidence>
<keyword evidence="2" id="KW-0813">Transport</keyword>
<dbReference type="Pfam" id="PF00005">
    <property type="entry name" value="ABC_tran"/>
    <property type="match status" value="1"/>
</dbReference>
<evidence type="ECO:0000256" key="2">
    <source>
        <dbReference type="ARBA" id="ARBA00022448"/>
    </source>
</evidence>
<dbReference type="PROSITE" id="PS50893">
    <property type="entry name" value="ABC_TRANSPORTER_2"/>
    <property type="match status" value="1"/>
</dbReference>
<evidence type="ECO:0000313" key="7">
    <source>
        <dbReference type="Proteomes" id="UP000722125"/>
    </source>
</evidence>
<keyword evidence="3" id="KW-0547">Nucleotide-binding</keyword>
<feature type="domain" description="ABC transporter" evidence="5">
    <location>
        <begin position="8"/>
        <end position="236"/>
    </location>
</feature>
<reference evidence="6 7" key="1">
    <citation type="submission" date="2021-05" db="EMBL/GenBank/DDBJ databases">
        <title>Description of Cellulomonas sp. DKR-3 sp. nov.</title>
        <authorList>
            <person name="Dahal R.H."/>
            <person name="Chaudhary D.K."/>
        </authorList>
    </citation>
    <scope>NUCLEOTIDE SEQUENCE [LARGE SCALE GENOMIC DNA]</scope>
    <source>
        <strain evidence="6 7">DKR-3</strain>
    </source>
</reference>
<dbReference type="EMBL" id="JAHBOH010000001">
    <property type="protein sequence ID" value="MBT0993692.1"/>
    <property type="molecule type" value="Genomic_DNA"/>
</dbReference>
<keyword evidence="7" id="KW-1185">Reference proteome</keyword>
<name>A0ABS5TX14_9CELL</name>
<dbReference type="PANTHER" id="PTHR43335:SF4">
    <property type="entry name" value="ABC TRANSPORTER, ATP-BINDING PROTEIN"/>
    <property type="match status" value="1"/>
</dbReference>
<comment type="similarity">
    <text evidence="1">Belongs to the ABC transporter superfamily.</text>
</comment>
<evidence type="ECO:0000313" key="6">
    <source>
        <dbReference type="EMBL" id="MBT0993692.1"/>
    </source>
</evidence>
<accession>A0ABS5TX14</accession>
<dbReference type="Gene3D" id="3.40.50.300">
    <property type="entry name" value="P-loop containing nucleotide triphosphate hydrolases"/>
    <property type="match status" value="1"/>
</dbReference>
<dbReference type="InterPro" id="IPR003439">
    <property type="entry name" value="ABC_transporter-like_ATP-bd"/>
</dbReference>
<comment type="caution">
    <text evidence="6">The sequence shown here is derived from an EMBL/GenBank/DDBJ whole genome shotgun (WGS) entry which is preliminary data.</text>
</comment>
<dbReference type="InterPro" id="IPR003593">
    <property type="entry name" value="AAA+_ATPase"/>
</dbReference>
<dbReference type="Proteomes" id="UP000722125">
    <property type="component" value="Unassembled WGS sequence"/>
</dbReference>
<dbReference type="SUPFAM" id="SSF52540">
    <property type="entry name" value="P-loop containing nucleoside triphosphate hydrolases"/>
    <property type="match status" value="1"/>
</dbReference>
<proteinExistence type="inferred from homology"/>
<keyword evidence="4 6" id="KW-0067">ATP-binding</keyword>
<dbReference type="InterPro" id="IPR017871">
    <property type="entry name" value="ABC_transporter-like_CS"/>
</dbReference>
<evidence type="ECO:0000256" key="3">
    <source>
        <dbReference type="ARBA" id="ARBA00022741"/>
    </source>
</evidence>
<dbReference type="PROSITE" id="PS00211">
    <property type="entry name" value="ABC_TRANSPORTER_1"/>
    <property type="match status" value="1"/>
</dbReference>
<gene>
    <name evidence="6" type="ORF">KIN34_05255</name>
</gene>
<dbReference type="SMART" id="SM00382">
    <property type="entry name" value="AAA"/>
    <property type="match status" value="1"/>
</dbReference>
<evidence type="ECO:0000256" key="1">
    <source>
        <dbReference type="ARBA" id="ARBA00005417"/>
    </source>
</evidence>
<dbReference type="GO" id="GO:0005524">
    <property type="term" value="F:ATP binding"/>
    <property type="evidence" value="ECO:0007669"/>
    <property type="project" value="UniProtKB-KW"/>
</dbReference>
<dbReference type="PANTHER" id="PTHR43335">
    <property type="entry name" value="ABC TRANSPORTER, ATP-BINDING PROTEIN"/>
    <property type="match status" value="1"/>
</dbReference>
<sequence>MTAAASALRLRRATRTYRGGAGLHGVDLDVLPGEVHAIVGLNGAGKSTLMKLATGMLRAHKGTVEVLGCAVASARPSVWARVGALVEHPLVYGELTGRANLELAAVLRGAADVAGTVDAVLEELDLDRYADVRARRLSLGNRQRLGLASALQHHPALVVLDEPTNALDPGGVIALREALRRRAAAGAAVLVSSHHLDEVARLASRITVLAEGRAVGALDPAGVDLERAFFAMVHAATRDAA</sequence>
<dbReference type="InterPro" id="IPR027417">
    <property type="entry name" value="P-loop_NTPase"/>
</dbReference>
<protein>
    <submittedName>
        <fullName evidence="6">ABC transporter ATP-binding protein</fullName>
    </submittedName>
</protein>
<organism evidence="6 7">
    <name type="scientific">Cellulomonas fulva</name>
    <dbReference type="NCBI Taxonomy" id="2835530"/>
    <lineage>
        <taxon>Bacteria</taxon>
        <taxon>Bacillati</taxon>
        <taxon>Actinomycetota</taxon>
        <taxon>Actinomycetes</taxon>
        <taxon>Micrococcales</taxon>
        <taxon>Cellulomonadaceae</taxon>
        <taxon>Cellulomonas</taxon>
    </lineage>
</organism>